<name>A0ABU7IKF4_9FLAO</name>
<dbReference type="Pfam" id="PF14281">
    <property type="entry name" value="PDDEXK_4"/>
    <property type="match status" value="1"/>
</dbReference>
<organism evidence="1 2">
    <name type="scientific">Maribacter flavus</name>
    <dbReference type="NCBI Taxonomy" id="1658664"/>
    <lineage>
        <taxon>Bacteria</taxon>
        <taxon>Pseudomonadati</taxon>
        <taxon>Bacteroidota</taxon>
        <taxon>Flavobacteriia</taxon>
        <taxon>Flavobacteriales</taxon>
        <taxon>Flavobacteriaceae</taxon>
        <taxon>Maribacter</taxon>
    </lineage>
</organism>
<dbReference type="RefSeq" id="WP_272637505.1">
    <property type="nucleotide sequence ID" value="NZ_JAZDDF010000006.1"/>
</dbReference>
<dbReference type="EMBL" id="JAZDDF010000006">
    <property type="protein sequence ID" value="MEE1973444.1"/>
    <property type="molecule type" value="Genomic_DNA"/>
</dbReference>
<keyword evidence="2" id="KW-1185">Reference proteome</keyword>
<reference evidence="1 2" key="1">
    <citation type="submission" date="2024-01" db="EMBL/GenBank/DDBJ databases">
        <title>Maribacter spp. originated from different algae showed divergent polysaccharides utilization ability.</title>
        <authorList>
            <person name="Wang H."/>
            <person name="Wu Y."/>
        </authorList>
    </citation>
    <scope>NUCLEOTIDE SEQUENCE [LARGE SCALE GENOMIC DNA]</scope>
    <source>
        <strain evidence="1 2">KPT27_14</strain>
    </source>
</reference>
<dbReference type="Proteomes" id="UP001343698">
    <property type="component" value="Unassembled WGS sequence"/>
</dbReference>
<gene>
    <name evidence="1" type="ORF">V1H85_13360</name>
</gene>
<sequence>MTYTNEKKLIKDAKRIIAHHNEVSRLKGENFNVFSILNMEHKENGTHSALLGELLNPKGSHLKGDLFLQLFLQTVGNDTINLDKASVVLEKYIGRRMMPTY</sequence>
<proteinExistence type="predicted"/>
<comment type="caution">
    <text evidence="1">The sequence shown here is derived from an EMBL/GenBank/DDBJ whole genome shotgun (WGS) entry which is preliminary data.</text>
</comment>
<evidence type="ECO:0000313" key="1">
    <source>
        <dbReference type="EMBL" id="MEE1973444.1"/>
    </source>
</evidence>
<accession>A0ABU7IKF4</accession>
<evidence type="ECO:0000313" key="2">
    <source>
        <dbReference type="Proteomes" id="UP001343698"/>
    </source>
</evidence>
<protein>
    <submittedName>
        <fullName evidence="1">PD-(D/E)XK nuclease family protein</fullName>
    </submittedName>
</protein>
<dbReference type="InterPro" id="IPR029470">
    <property type="entry name" value="PDDEXK_4"/>
</dbReference>